<organism evidence="1">
    <name type="scientific">Phytophthora nicotianae</name>
    <name type="common">Potato buckeye rot agent</name>
    <name type="synonym">Phytophthora parasitica</name>
    <dbReference type="NCBI Taxonomy" id="4792"/>
    <lineage>
        <taxon>Eukaryota</taxon>
        <taxon>Sar</taxon>
        <taxon>Stramenopiles</taxon>
        <taxon>Oomycota</taxon>
        <taxon>Peronosporomycetes</taxon>
        <taxon>Peronosporales</taxon>
        <taxon>Peronosporaceae</taxon>
        <taxon>Phytophthora</taxon>
    </lineage>
</organism>
<proteinExistence type="predicted"/>
<name>W2NCC5_PHYNI</name>
<dbReference type="AlphaFoldDB" id="W2NCC5"/>
<dbReference type="Proteomes" id="UP000054532">
    <property type="component" value="Unassembled WGS sequence"/>
</dbReference>
<sequence length="70" mass="8122">MTAEGIVCGHPLVTRMLTSRMVYKMAPNDRELHNDLLIPKRRCINTVLQRLHHREVKCSLCMEHSNRVAP</sequence>
<reference evidence="1" key="1">
    <citation type="submission" date="2013-11" db="EMBL/GenBank/DDBJ databases">
        <title>The Genome Sequence of Phytophthora parasitica IAC_01/95.</title>
        <authorList>
            <consortium name="The Broad Institute Genomics Platform"/>
            <person name="Russ C."/>
            <person name="Tyler B."/>
            <person name="Panabieres F."/>
            <person name="Shan W."/>
            <person name="Tripathy S."/>
            <person name="Grunwald N."/>
            <person name="Machado M."/>
            <person name="Johnson C.S."/>
            <person name="Arredondo F."/>
            <person name="Hong C."/>
            <person name="Coffey M."/>
            <person name="Young S.K."/>
            <person name="Zeng Q."/>
            <person name="Gargeya S."/>
            <person name="Fitzgerald M."/>
            <person name="Abouelleil A."/>
            <person name="Alvarado L."/>
            <person name="Chapman S.B."/>
            <person name="Gainer-Dewar J."/>
            <person name="Goldberg J."/>
            <person name="Griggs A."/>
            <person name="Gujja S."/>
            <person name="Hansen M."/>
            <person name="Howarth C."/>
            <person name="Imamovic A."/>
            <person name="Ireland A."/>
            <person name="Larimer J."/>
            <person name="McCowan C."/>
            <person name="Murphy C."/>
            <person name="Pearson M."/>
            <person name="Poon T.W."/>
            <person name="Priest M."/>
            <person name="Roberts A."/>
            <person name="Saif S."/>
            <person name="Shea T."/>
            <person name="Sykes S."/>
            <person name="Wortman J."/>
            <person name="Nusbaum C."/>
            <person name="Birren B."/>
        </authorList>
    </citation>
    <scope>NUCLEOTIDE SEQUENCE [LARGE SCALE GENOMIC DNA]</scope>
    <source>
        <strain evidence="1">IAC_01/95</strain>
    </source>
</reference>
<dbReference type="EMBL" id="KI692941">
    <property type="protein sequence ID" value="ETM46251.1"/>
    <property type="molecule type" value="Genomic_DNA"/>
</dbReference>
<evidence type="ECO:0000313" key="1">
    <source>
        <dbReference type="EMBL" id="ETM46251.1"/>
    </source>
</evidence>
<protein>
    <submittedName>
        <fullName evidence="1">Uncharacterized protein</fullName>
    </submittedName>
</protein>
<gene>
    <name evidence="1" type="ORF">L914_08829</name>
</gene>
<accession>W2NCC5</accession>